<dbReference type="InterPro" id="IPR022301">
    <property type="entry name" value="Integral_membrane_YjbE"/>
</dbReference>
<evidence type="ECO:0000256" key="1">
    <source>
        <dbReference type="ARBA" id="ARBA00004141"/>
    </source>
</evidence>
<evidence type="ECO:0000313" key="7">
    <source>
        <dbReference type="EMBL" id="AFK62415.1"/>
    </source>
</evidence>
<proteinExistence type="inferred from homology"/>
<feature type="transmembrane region" description="Helical" evidence="6">
    <location>
        <begin position="210"/>
        <end position="228"/>
    </location>
</feature>
<evidence type="ECO:0000256" key="6">
    <source>
        <dbReference type="SAM" id="Phobius"/>
    </source>
</evidence>
<keyword evidence="3 6" id="KW-0812">Transmembrane</keyword>
<dbReference type="RefSeq" id="WP_014750506.1">
    <property type="nucleotide sequence ID" value="NC_017964.1"/>
</dbReference>
<reference evidence="8" key="2">
    <citation type="journal article" date="2013" name="PLoS ONE">
        <title>Genome implosion elicits host-confinement in Alcaligenaceae: evidence from the comparative genomics of Tetrathiobacter kashmirensis, a pathogen in the making.</title>
        <authorList>
            <person name="Ghosh W."/>
            <person name="Alam M."/>
            <person name="Roy C."/>
            <person name="Pyne P."/>
            <person name="George A."/>
            <person name="Chakraborty R."/>
            <person name="Majumder S."/>
            <person name="Agarwal A."/>
            <person name="Chakraborty S."/>
            <person name="Majumdar S."/>
            <person name="Gupta S.K."/>
        </authorList>
    </citation>
    <scope>NUCLEOTIDE SEQUENCE [LARGE SCALE GENOMIC DNA]</scope>
    <source>
        <strain evidence="8">WT001</strain>
    </source>
</reference>
<feature type="transmembrane region" description="Helical" evidence="6">
    <location>
        <begin position="112"/>
        <end position="131"/>
    </location>
</feature>
<dbReference type="Pfam" id="PF03741">
    <property type="entry name" value="TerC"/>
    <property type="match status" value="1"/>
</dbReference>
<dbReference type="PANTHER" id="PTHR30238">
    <property type="entry name" value="MEMBRANE BOUND PREDICTED REDOX MODULATOR"/>
    <property type="match status" value="1"/>
</dbReference>
<keyword evidence="5 6" id="KW-0472">Membrane</keyword>
<comment type="similarity">
    <text evidence="2">Belongs to the TerC family.</text>
</comment>
<feature type="transmembrane region" description="Helical" evidence="6">
    <location>
        <begin position="170"/>
        <end position="190"/>
    </location>
</feature>
<dbReference type="Proteomes" id="UP000005267">
    <property type="component" value="Chromosome"/>
</dbReference>
<evidence type="ECO:0000313" key="8">
    <source>
        <dbReference type="Proteomes" id="UP000005267"/>
    </source>
</evidence>
<accession>I3UBM7</accession>
<protein>
    <submittedName>
        <fullName evidence="7">Membrane protein</fullName>
    </submittedName>
</protein>
<feature type="transmembrane region" description="Helical" evidence="6">
    <location>
        <begin position="143"/>
        <end position="163"/>
    </location>
</feature>
<sequence>MLEFFQTLSWTAIFQIILIDILLGGDNAVIIALACRNLEKAQRMKGILWGTFGAIIMRVILIAFALKLLEIPYLKIVGGALLIWIGIKLLIPEEDEHGNVAGGTSVWTAVKTILIADFVMSLDNVIAIAAAAQKTTPGHEVAYVAFGLIVSVPIIIWGSTLVLKLIDKYPLVITLGAGLLGWLAGGMLVSDVFTERTFFNGEHAPQTVKIAVEVIGVIVVVGLGKWLASRKGKSQVTETH</sequence>
<comment type="subcellular location">
    <subcellularLocation>
        <location evidence="1">Membrane</location>
        <topology evidence="1">Multi-pass membrane protein</topology>
    </subcellularLocation>
</comment>
<evidence type="ECO:0000256" key="2">
    <source>
        <dbReference type="ARBA" id="ARBA00007511"/>
    </source>
</evidence>
<dbReference type="InterPro" id="IPR005496">
    <property type="entry name" value="Integral_membrane_TerC"/>
</dbReference>
<dbReference type="STRING" id="1036672.TKWG_10875"/>
<dbReference type="GO" id="GO:0016020">
    <property type="term" value="C:membrane"/>
    <property type="evidence" value="ECO:0007669"/>
    <property type="project" value="UniProtKB-SubCell"/>
</dbReference>
<dbReference type="AlphaFoldDB" id="I3UBM7"/>
<feature type="transmembrane region" description="Helical" evidence="6">
    <location>
        <begin position="72"/>
        <end position="91"/>
    </location>
</feature>
<keyword evidence="8" id="KW-1185">Reference proteome</keyword>
<organism evidence="7 8">
    <name type="scientific">Advenella kashmirensis (strain DSM 17095 / LMG 22695 / WT001)</name>
    <name type="common">Tetrathiobacter kashmirensis</name>
    <dbReference type="NCBI Taxonomy" id="1036672"/>
    <lineage>
        <taxon>Bacteria</taxon>
        <taxon>Pseudomonadati</taxon>
        <taxon>Pseudomonadota</taxon>
        <taxon>Betaproteobacteria</taxon>
        <taxon>Burkholderiales</taxon>
        <taxon>Alcaligenaceae</taxon>
    </lineage>
</organism>
<dbReference type="PANTHER" id="PTHR30238:SF4">
    <property type="entry name" value="SLL1022 PROTEIN"/>
    <property type="match status" value="1"/>
</dbReference>
<dbReference type="NCBIfam" id="TIGR03717">
    <property type="entry name" value="R_switched_YjbE"/>
    <property type="match status" value="1"/>
</dbReference>
<feature type="transmembrane region" description="Helical" evidence="6">
    <location>
        <begin position="12"/>
        <end position="35"/>
    </location>
</feature>
<dbReference type="EMBL" id="CP003555">
    <property type="protein sequence ID" value="AFK62415.1"/>
    <property type="molecule type" value="Genomic_DNA"/>
</dbReference>
<dbReference type="HOGENOM" id="CLU_070543_0_0_4"/>
<evidence type="ECO:0000256" key="3">
    <source>
        <dbReference type="ARBA" id="ARBA00022692"/>
    </source>
</evidence>
<name>I3UBM7_ADVKW</name>
<feature type="transmembrane region" description="Helical" evidence="6">
    <location>
        <begin position="47"/>
        <end position="66"/>
    </location>
</feature>
<gene>
    <name evidence="7" type="ordered locus">TKWG_10875</name>
</gene>
<evidence type="ECO:0000256" key="5">
    <source>
        <dbReference type="ARBA" id="ARBA00023136"/>
    </source>
</evidence>
<dbReference type="KEGG" id="aka:TKWG_10875"/>
<evidence type="ECO:0000256" key="4">
    <source>
        <dbReference type="ARBA" id="ARBA00022989"/>
    </source>
</evidence>
<dbReference type="OrthoDB" id="5295733at2"/>
<reference evidence="7 8" key="1">
    <citation type="journal article" date="2011" name="J. Bacteriol.">
        <title>Whole-genome shotgun sequencing of the sulfur-oxidizing chemoautotroph Tetrathiobacter kashmirensis.</title>
        <authorList>
            <person name="Ghosh W."/>
            <person name="George A."/>
            <person name="Agarwal A."/>
            <person name="Raj P."/>
            <person name="Alam M."/>
            <person name="Pyne P."/>
            <person name="Das Gupta S.K."/>
        </authorList>
    </citation>
    <scope>NUCLEOTIDE SEQUENCE [LARGE SCALE GENOMIC DNA]</scope>
    <source>
        <strain evidence="7 8">WT001</strain>
    </source>
</reference>
<keyword evidence="4 6" id="KW-1133">Transmembrane helix</keyword>